<dbReference type="GO" id="GO:0016887">
    <property type="term" value="F:ATP hydrolysis activity"/>
    <property type="evidence" value="ECO:0007669"/>
    <property type="project" value="InterPro"/>
</dbReference>
<evidence type="ECO:0000256" key="4">
    <source>
        <dbReference type="ARBA" id="ARBA00022553"/>
    </source>
</evidence>
<evidence type="ECO:0000313" key="17">
    <source>
        <dbReference type="Proteomes" id="UP000076567"/>
    </source>
</evidence>
<dbReference type="Gene3D" id="2.70.150.10">
    <property type="entry name" value="Calcium-transporting ATPase, cytoplasmic transduction domain A"/>
    <property type="match status" value="1"/>
</dbReference>
<feature type="transmembrane region" description="Helical" evidence="14">
    <location>
        <begin position="574"/>
        <end position="594"/>
    </location>
</feature>
<dbReference type="SFLD" id="SFLDG00002">
    <property type="entry name" value="C1.7:_P-type_atpase_like"/>
    <property type="match status" value="1"/>
</dbReference>
<gene>
    <name evidence="16" type="ORF">AWM68_03725</name>
</gene>
<dbReference type="Pfam" id="PF00122">
    <property type="entry name" value="E1-E2_ATPase"/>
    <property type="match status" value="1"/>
</dbReference>
<feature type="transmembrane region" description="Helical" evidence="14">
    <location>
        <begin position="7"/>
        <end position="25"/>
    </location>
</feature>
<evidence type="ECO:0000256" key="12">
    <source>
        <dbReference type="ARBA" id="ARBA00023065"/>
    </source>
</evidence>
<dbReference type="InterPro" id="IPR059000">
    <property type="entry name" value="ATPase_P-type_domA"/>
</dbReference>
<dbReference type="GO" id="GO:0046872">
    <property type="term" value="F:metal ion binding"/>
    <property type="evidence" value="ECO:0007669"/>
    <property type="project" value="UniProtKB-KW"/>
</dbReference>
<evidence type="ECO:0000256" key="5">
    <source>
        <dbReference type="ARBA" id="ARBA00022692"/>
    </source>
</evidence>
<feature type="transmembrane region" description="Helical" evidence="14">
    <location>
        <begin position="263"/>
        <end position="287"/>
    </location>
</feature>
<dbReference type="GO" id="GO:0005524">
    <property type="term" value="F:ATP binding"/>
    <property type="evidence" value="ECO:0007669"/>
    <property type="project" value="UniProtKB-UniRule"/>
</dbReference>
<dbReference type="FunFam" id="2.70.150.10:FF:000002">
    <property type="entry name" value="Copper-transporting ATPase 1, putative"/>
    <property type="match status" value="1"/>
</dbReference>
<proteinExistence type="inferred from homology"/>
<evidence type="ECO:0000256" key="14">
    <source>
        <dbReference type="RuleBase" id="RU362081"/>
    </source>
</evidence>
<dbReference type="InterPro" id="IPR023214">
    <property type="entry name" value="HAD_sf"/>
</dbReference>
<evidence type="ECO:0000313" key="16">
    <source>
        <dbReference type="EMBL" id="KZE69386.1"/>
    </source>
</evidence>
<keyword evidence="6 14" id="KW-0479">Metal-binding</keyword>
<dbReference type="NCBIfam" id="TIGR01494">
    <property type="entry name" value="ATPase_P-type"/>
    <property type="match status" value="1"/>
</dbReference>
<organism evidence="16 17">
    <name type="scientific">Fictibacillus phosphorivorans</name>
    <dbReference type="NCBI Taxonomy" id="1221500"/>
    <lineage>
        <taxon>Bacteria</taxon>
        <taxon>Bacillati</taxon>
        <taxon>Bacillota</taxon>
        <taxon>Bacilli</taxon>
        <taxon>Bacillales</taxon>
        <taxon>Fictibacillaceae</taxon>
        <taxon>Fictibacillus</taxon>
    </lineage>
</organism>
<dbReference type="InterPro" id="IPR036412">
    <property type="entry name" value="HAD-like_sf"/>
</dbReference>
<dbReference type="InterPro" id="IPR008250">
    <property type="entry name" value="ATPase_P-typ_transduc_dom_A_sf"/>
</dbReference>
<accession>A0A161RXA0</accession>
<dbReference type="SFLD" id="SFLDS00003">
    <property type="entry name" value="Haloacid_Dehalogenase"/>
    <property type="match status" value="1"/>
</dbReference>
<keyword evidence="9" id="KW-0460">Magnesium</keyword>
<dbReference type="InterPro" id="IPR027256">
    <property type="entry name" value="P-typ_ATPase_IB"/>
</dbReference>
<dbReference type="NCBIfam" id="TIGR01525">
    <property type="entry name" value="ATPase-IB_hvy"/>
    <property type="match status" value="1"/>
</dbReference>
<keyword evidence="11 14" id="KW-1133">Transmembrane helix</keyword>
<dbReference type="Proteomes" id="UP000076567">
    <property type="component" value="Unassembled WGS sequence"/>
</dbReference>
<evidence type="ECO:0000256" key="8">
    <source>
        <dbReference type="ARBA" id="ARBA00022840"/>
    </source>
</evidence>
<keyword evidence="3" id="KW-0813">Transport</keyword>
<reference evidence="17" key="1">
    <citation type="submission" date="2016-01" db="EMBL/GenBank/DDBJ databases">
        <title>Draft genome of Chromobacterium sp. F49.</title>
        <authorList>
            <person name="Hong K.W."/>
        </authorList>
    </citation>
    <scope>NUCLEOTIDE SEQUENCE [LARGE SCALE GENOMIC DNA]</scope>
    <source>
        <strain evidence="17">P7IIIA</strain>
    </source>
</reference>
<evidence type="ECO:0000256" key="10">
    <source>
        <dbReference type="ARBA" id="ARBA00022967"/>
    </source>
</evidence>
<feature type="domain" description="P-type ATPase A" evidence="15">
    <location>
        <begin position="116"/>
        <end position="215"/>
    </location>
</feature>
<dbReference type="SUPFAM" id="SSF81665">
    <property type="entry name" value="Calcium ATPase, transmembrane domain M"/>
    <property type="match status" value="1"/>
</dbReference>
<dbReference type="AlphaFoldDB" id="A0A161RXA0"/>
<keyword evidence="17" id="KW-1185">Reference proteome</keyword>
<dbReference type="EMBL" id="LRFC01000001">
    <property type="protein sequence ID" value="KZE69386.1"/>
    <property type="molecule type" value="Genomic_DNA"/>
</dbReference>
<dbReference type="InterPro" id="IPR018303">
    <property type="entry name" value="ATPase_P-typ_P_site"/>
</dbReference>
<feature type="transmembrane region" description="Helical" evidence="14">
    <location>
        <begin position="31"/>
        <end position="51"/>
    </location>
</feature>
<dbReference type="InterPro" id="IPR023298">
    <property type="entry name" value="ATPase_P-typ_TM_dom_sf"/>
</dbReference>
<keyword evidence="7 14" id="KW-0547">Nucleotide-binding</keyword>
<dbReference type="SUPFAM" id="SSF81653">
    <property type="entry name" value="Calcium ATPase, transduction domain A"/>
    <property type="match status" value="1"/>
</dbReference>
<dbReference type="SUPFAM" id="SSF56784">
    <property type="entry name" value="HAD-like"/>
    <property type="match status" value="1"/>
</dbReference>
<keyword evidence="14" id="KW-1003">Cell membrane</keyword>
<dbReference type="PANTHER" id="PTHR43079">
    <property type="entry name" value="PROBABLE CADMIUM/ZINC-TRANSPORTING ATPASE HMA1"/>
    <property type="match status" value="1"/>
</dbReference>
<protein>
    <recommendedName>
        <fullName evidence="15">P-type ATPase A domain-containing protein</fullName>
    </recommendedName>
</protein>
<dbReference type="GO" id="GO:0005886">
    <property type="term" value="C:plasma membrane"/>
    <property type="evidence" value="ECO:0007669"/>
    <property type="project" value="UniProtKB-SubCell"/>
</dbReference>
<name>A0A161RXA0_9BACL</name>
<dbReference type="PANTHER" id="PTHR43079:SF1">
    <property type="entry name" value="CADMIUM_ZINC-TRANSPORTING ATPASE HMA1, CHLOROPLASTIC-RELATED"/>
    <property type="match status" value="1"/>
</dbReference>
<dbReference type="InterPro" id="IPR023299">
    <property type="entry name" value="ATPase_P-typ_cyto_dom_N"/>
</dbReference>
<evidence type="ECO:0000256" key="6">
    <source>
        <dbReference type="ARBA" id="ARBA00022723"/>
    </source>
</evidence>
<keyword evidence="10" id="KW-1278">Translocase</keyword>
<dbReference type="PRINTS" id="PR00941">
    <property type="entry name" value="CDATPASE"/>
</dbReference>
<feature type="transmembrane region" description="Helical" evidence="14">
    <location>
        <begin position="236"/>
        <end position="257"/>
    </location>
</feature>
<dbReference type="PROSITE" id="PS01229">
    <property type="entry name" value="COF_2"/>
    <property type="match status" value="1"/>
</dbReference>
<evidence type="ECO:0000256" key="3">
    <source>
        <dbReference type="ARBA" id="ARBA00022448"/>
    </source>
</evidence>
<feature type="transmembrane region" description="Helical" evidence="14">
    <location>
        <begin position="63"/>
        <end position="81"/>
    </location>
</feature>
<evidence type="ECO:0000256" key="1">
    <source>
        <dbReference type="ARBA" id="ARBA00004651"/>
    </source>
</evidence>
<evidence type="ECO:0000259" key="15">
    <source>
        <dbReference type="Pfam" id="PF00122"/>
    </source>
</evidence>
<sequence>MELSARTQLIMATIAGVFILSAWMMEKYSDSPFYVLFYLLAFVIGGYAKAVEGIQESLKEKQLNVELLMMFAAIGSAAIGYWGEGAVLILIFAYSGALEMYTLQKSDREIRALISLQPEEAWLISDDKEFRVNASSLEPDHLIKVKPGERIPADGIVLRGSSFVNESALTGEPIAKEVGISSHVLAGTLNQSGLLEIKVTKFMKDSVFQRMIDLVNKAQSEAPPVQRKIEEFETKYVLFVLLAAALTVLVPGSTGIWTYSESLYRACVLLVVASPCALVASTMPALLASLSNAAKHGILFKSGVFLEKLSLVNVVAFDKTGTLTKGCPSVKIAKYVHSDYKREELISIIYTIEKNSTHPLAKAIMENLQTETKGLPKDLSCFEDFPGNGVSAEIEKVNWKIGNRSWTGISEKQECELLSEMEEGEGEAGHTVVYVTADGELAAYFLIGDTIREESVEAIQSLQQKQILTLMLTGDSKRGAEAIGRLAKVDQVGYSCMPEDKVNTVKNWRDKQNVVAMIGDGVNDAPALAVADVGVAMGMGSDAAIETADVVLIKNDLSKLLYAMKLSERLSKIVKQNIVFSISVIFILLCANYLEFLTLPFGVIGHEGSTILVILNGLRLLKG</sequence>
<dbReference type="RefSeq" id="WP_066236978.1">
    <property type="nucleotide sequence ID" value="NZ_LRFC01000001.1"/>
</dbReference>
<dbReference type="InterPro" id="IPR051949">
    <property type="entry name" value="Cation_Transport_ATPase"/>
</dbReference>
<comment type="similarity">
    <text evidence="2 14">Belongs to the cation transport ATPase (P-type) (TC 3.A.3) family. Type IB subfamily.</text>
</comment>
<evidence type="ECO:0000256" key="2">
    <source>
        <dbReference type="ARBA" id="ARBA00006024"/>
    </source>
</evidence>
<evidence type="ECO:0000256" key="13">
    <source>
        <dbReference type="ARBA" id="ARBA00023136"/>
    </source>
</evidence>
<dbReference type="GO" id="GO:0019829">
    <property type="term" value="F:ATPase-coupled monoatomic cation transmembrane transporter activity"/>
    <property type="evidence" value="ECO:0007669"/>
    <property type="project" value="InterPro"/>
</dbReference>
<dbReference type="PRINTS" id="PR00119">
    <property type="entry name" value="CATATPASE"/>
</dbReference>
<dbReference type="SFLD" id="SFLDF00027">
    <property type="entry name" value="p-type_atpase"/>
    <property type="match status" value="1"/>
</dbReference>
<dbReference type="InterPro" id="IPR044492">
    <property type="entry name" value="P_typ_ATPase_HD_dom"/>
</dbReference>
<keyword evidence="13 14" id="KW-0472">Membrane</keyword>
<keyword evidence="8 14" id="KW-0067">ATP-binding</keyword>
<comment type="caution">
    <text evidence="16">The sequence shown here is derived from an EMBL/GenBank/DDBJ whole genome shotgun (WGS) entry which is preliminary data.</text>
</comment>
<comment type="subcellular location">
    <subcellularLocation>
        <location evidence="1">Cell membrane</location>
        <topology evidence="1">Multi-pass membrane protein</topology>
    </subcellularLocation>
</comment>
<dbReference type="Gene3D" id="3.40.1110.10">
    <property type="entry name" value="Calcium-transporting ATPase, cytoplasmic domain N"/>
    <property type="match status" value="1"/>
</dbReference>
<dbReference type="OrthoDB" id="9813266at2"/>
<evidence type="ECO:0000256" key="9">
    <source>
        <dbReference type="ARBA" id="ARBA00022842"/>
    </source>
</evidence>
<evidence type="ECO:0000256" key="7">
    <source>
        <dbReference type="ARBA" id="ARBA00022741"/>
    </source>
</evidence>
<dbReference type="Pfam" id="PF00702">
    <property type="entry name" value="Hydrolase"/>
    <property type="match status" value="1"/>
</dbReference>
<keyword evidence="5 14" id="KW-0812">Transmembrane</keyword>
<dbReference type="Gene3D" id="3.40.50.1000">
    <property type="entry name" value="HAD superfamily/HAD-like"/>
    <property type="match status" value="1"/>
</dbReference>
<dbReference type="PROSITE" id="PS00154">
    <property type="entry name" value="ATPASE_E1_E2"/>
    <property type="match status" value="1"/>
</dbReference>
<dbReference type="InterPro" id="IPR001757">
    <property type="entry name" value="P_typ_ATPase"/>
</dbReference>
<keyword evidence="12" id="KW-0406">Ion transport</keyword>
<keyword evidence="4" id="KW-0597">Phosphoprotein</keyword>
<evidence type="ECO:0000256" key="11">
    <source>
        <dbReference type="ARBA" id="ARBA00022989"/>
    </source>
</evidence>